<organism evidence="2 3">
    <name type="scientific">Dictyocaulus viviparus</name>
    <name type="common">Bovine lungworm</name>
    <dbReference type="NCBI Taxonomy" id="29172"/>
    <lineage>
        <taxon>Eukaryota</taxon>
        <taxon>Metazoa</taxon>
        <taxon>Ecdysozoa</taxon>
        <taxon>Nematoda</taxon>
        <taxon>Chromadorea</taxon>
        <taxon>Rhabditida</taxon>
        <taxon>Rhabditina</taxon>
        <taxon>Rhabditomorpha</taxon>
        <taxon>Strongyloidea</taxon>
        <taxon>Metastrongylidae</taxon>
        <taxon>Dictyocaulus</taxon>
    </lineage>
</organism>
<dbReference type="Proteomes" id="UP000053766">
    <property type="component" value="Unassembled WGS sequence"/>
</dbReference>
<evidence type="ECO:0000256" key="1">
    <source>
        <dbReference type="SAM" id="Phobius"/>
    </source>
</evidence>
<feature type="transmembrane region" description="Helical" evidence="1">
    <location>
        <begin position="143"/>
        <end position="167"/>
    </location>
</feature>
<keyword evidence="1" id="KW-0812">Transmembrane</keyword>
<reference evidence="3" key="2">
    <citation type="journal article" date="2016" name="Sci. Rep.">
        <title>Dictyocaulus viviparus genome, variome and transcriptome elucidate lungworm biology and support future intervention.</title>
        <authorList>
            <person name="McNulty S.N."/>
            <person name="Strube C."/>
            <person name="Rosa B.A."/>
            <person name="Martin J.C."/>
            <person name="Tyagi R."/>
            <person name="Choi Y.J."/>
            <person name="Wang Q."/>
            <person name="Hallsworth Pepin K."/>
            <person name="Zhang X."/>
            <person name="Ozersky P."/>
            <person name="Wilson R.K."/>
            <person name="Sternberg P.W."/>
            <person name="Gasser R.B."/>
            <person name="Mitreva M."/>
        </authorList>
    </citation>
    <scope>NUCLEOTIDE SEQUENCE [LARGE SCALE GENOMIC DNA]</scope>
    <source>
        <strain evidence="3">HannoverDv2000</strain>
    </source>
</reference>
<keyword evidence="1" id="KW-1133">Transmembrane helix</keyword>
<evidence type="ECO:0000313" key="3">
    <source>
        <dbReference type="Proteomes" id="UP000053766"/>
    </source>
</evidence>
<evidence type="ECO:0000313" key="2">
    <source>
        <dbReference type="EMBL" id="KJH49593.1"/>
    </source>
</evidence>
<dbReference type="AlphaFoldDB" id="A0A0D8XY48"/>
<reference evidence="2 3" key="1">
    <citation type="submission" date="2013-11" db="EMBL/GenBank/DDBJ databases">
        <title>Draft genome of the bovine lungworm Dictyocaulus viviparus.</title>
        <authorList>
            <person name="Mitreva M."/>
        </authorList>
    </citation>
    <scope>NUCLEOTIDE SEQUENCE [LARGE SCALE GENOMIC DNA]</scope>
    <source>
        <strain evidence="2 3">HannoverDv2000</strain>
    </source>
</reference>
<feature type="transmembrane region" description="Helical" evidence="1">
    <location>
        <begin position="109"/>
        <end position="131"/>
    </location>
</feature>
<keyword evidence="3" id="KW-1185">Reference proteome</keyword>
<protein>
    <submittedName>
        <fullName evidence="2">Uncharacterized protein</fullName>
    </submittedName>
</protein>
<dbReference type="OrthoDB" id="5807812at2759"/>
<proteinExistence type="predicted"/>
<name>A0A0D8XY48_DICVI</name>
<keyword evidence="1" id="KW-0472">Membrane</keyword>
<dbReference type="EMBL" id="KN716229">
    <property type="protein sequence ID" value="KJH49593.1"/>
    <property type="molecule type" value="Genomic_DNA"/>
</dbReference>
<feature type="transmembrane region" description="Helical" evidence="1">
    <location>
        <begin position="6"/>
        <end position="33"/>
    </location>
</feature>
<feature type="transmembrane region" description="Helical" evidence="1">
    <location>
        <begin position="45"/>
        <end position="69"/>
    </location>
</feature>
<sequence>MSVWFIFLFFYNFVQIFIFITIWCYSILVVFRLTTFLVMKRFPSYGQAVAVSVSFFLSSSLLFELVHLYNNENLSRSSGSSFWWNRYFFTTCDRESSNWFGAIWQLNPLYVMVHLVGEVVVSFFGLLGKAVAVYVQMLYHQSWLLGCLSLILTILVIAVSIFILAGFRTQYWIFRNLKAKR</sequence>
<gene>
    <name evidence="2" type="ORF">DICVIV_04260</name>
</gene>
<accession>A0A0D8XY48</accession>